<evidence type="ECO:0000256" key="2">
    <source>
        <dbReference type="ARBA" id="ARBA00022692"/>
    </source>
</evidence>
<proteinExistence type="predicted"/>
<evidence type="ECO:0000256" key="4">
    <source>
        <dbReference type="ARBA" id="ARBA00023136"/>
    </source>
</evidence>
<evidence type="ECO:0008006" key="8">
    <source>
        <dbReference type="Google" id="ProtNLM"/>
    </source>
</evidence>
<feature type="compositionally biased region" description="Basic and acidic residues" evidence="5">
    <location>
        <begin position="140"/>
        <end position="151"/>
    </location>
</feature>
<keyword evidence="4" id="KW-0472">Membrane</keyword>
<dbReference type="EMBL" id="BAABJQ010000013">
    <property type="protein sequence ID" value="GAA5190112.1"/>
    <property type="molecule type" value="Genomic_DNA"/>
</dbReference>
<dbReference type="InterPro" id="IPR032808">
    <property type="entry name" value="DoxX"/>
</dbReference>
<protein>
    <recommendedName>
        <fullName evidence="8">DoxX family membrane protein</fullName>
    </recommendedName>
</protein>
<keyword evidence="2" id="KW-0812">Transmembrane</keyword>
<keyword evidence="7" id="KW-1185">Reference proteome</keyword>
<dbReference type="Pfam" id="PF07681">
    <property type="entry name" value="DoxX"/>
    <property type="match status" value="1"/>
</dbReference>
<evidence type="ECO:0000256" key="3">
    <source>
        <dbReference type="ARBA" id="ARBA00022989"/>
    </source>
</evidence>
<evidence type="ECO:0000256" key="1">
    <source>
        <dbReference type="ARBA" id="ARBA00004141"/>
    </source>
</evidence>
<keyword evidence="3" id="KW-1133">Transmembrane helix</keyword>
<comment type="subcellular location">
    <subcellularLocation>
        <location evidence="1">Membrane</location>
        <topology evidence="1">Multi-pass membrane protein</topology>
    </subcellularLocation>
</comment>
<dbReference type="RefSeq" id="WP_345632436.1">
    <property type="nucleotide sequence ID" value="NZ_BAABJQ010000013.1"/>
</dbReference>
<organism evidence="6 7">
    <name type="scientific">Rugosimonospora acidiphila</name>
    <dbReference type="NCBI Taxonomy" id="556531"/>
    <lineage>
        <taxon>Bacteria</taxon>
        <taxon>Bacillati</taxon>
        <taxon>Actinomycetota</taxon>
        <taxon>Actinomycetes</taxon>
        <taxon>Micromonosporales</taxon>
        <taxon>Micromonosporaceae</taxon>
        <taxon>Rugosimonospora</taxon>
    </lineage>
</organism>
<feature type="region of interest" description="Disordered" evidence="5">
    <location>
        <begin position="136"/>
        <end position="181"/>
    </location>
</feature>
<evidence type="ECO:0000313" key="7">
    <source>
        <dbReference type="Proteomes" id="UP001501570"/>
    </source>
</evidence>
<evidence type="ECO:0000313" key="6">
    <source>
        <dbReference type="EMBL" id="GAA5190112.1"/>
    </source>
</evidence>
<dbReference type="Proteomes" id="UP001501570">
    <property type="component" value="Unassembled WGS sequence"/>
</dbReference>
<gene>
    <name evidence="6" type="ORF">GCM10023322_44460</name>
</gene>
<reference evidence="7" key="1">
    <citation type="journal article" date="2019" name="Int. J. Syst. Evol. Microbiol.">
        <title>The Global Catalogue of Microorganisms (GCM) 10K type strain sequencing project: providing services to taxonomists for standard genome sequencing and annotation.</title>
        <authorList>
            <consortium name="The Broad Institute Genomics Platform"/>
            <consortium name="The Broad Institute Genome Sequencing Center for Infectious Disease"/>
            <person name="Wu L."/>
            <person name="Ma J."/>
        </authorList>
    </citation>
    <scope>NUCLEOTIDE SEQUENCE [LARGE SCALE GENOMIC DNA]</scope>
    <source>
        <strain evidence="7">JCM 18304</strain>
    </source>
</reference>
<evidence type="ECO:0000256" key="5">
    <source>
        <dbReference type="SAM" id="MobiDB-lite"/>
    </source>
</evidence>
<comment type="caution">
    <text evidence="6">The sequence shown here is derived from an EMBL/GenBank/DDBJ whole genome shotgun (WGS) entry which is preliminary data.</text>
</comment>
<accession>A0ABP9S3X4</accession>
<sequence>MRLSHFPLRVAIGAFFLNSGLSKWNLEGQAAEGMHGMAAAAVPPLGRVRPATFARVLAMTEIALGGALIVPLVPSALVGTGLCGFGGGLMRLYWSTPGTHQPGNPRPTQQGIPLAKDSWLVGAGLTLLLDDLMGSRRARRDQSTRRAGDYHGHRRAVRNGHHKSRSLRPSHHEGCRCASTG</sequence>
<feature type="compositionally biased region" description="Basic residues" evidence="5">
    <location>
        <begin position="152"/>
        <end position="169"/>
    </location>
</feature>
<name>A0ABP9S3X4_9ACTN</name>